<sequence>MGFISFTRETLFFQKATYEQEPQQEEPEEPPAEEPPAEEPPQSDDTEAAEASSTKPSQQDAEATRDVEPGPPGKEAVFFCRSKDVGTLRGAIHKILGQMKVLQQNIDIVARDLAGVEVH</sequence>
<organism evidence="2 3">
    <name type="scientific">Effrenium voratum</name>
    <dbReference type="NCBI Taxonomy" id="2562239"/>
    <lineage>
        <taxon>Eukaryota</taxon>
        <taxon>Sar</taxon>
        <taxon>Alveolata</taxon>
        <taxon>Dinophyceae</taxon>
        <taxon>Suessiales</taxon>
        <taxon>Symbiodiniaceae</taxon>
        <taxon>Effrenium</taxon>
    </lineage>
</organism>
<gene>
    <name evidence="2" type="ORF">EVOR1521_LOCUS30792</name>
</gene>
<dbReference type="Proteomes" id="UP001178507">
    <property type="component" value="Unassembled WGS sequence"/>
</dbReference>
<keyword evidence="3" id="KW-1185">Reference proteome</keyword>
<feature type="region of interest" description="Disordered" evidence="1">
    <location>
        <begin position="14"/>
        <end position="76"/>
    </location>
</feature>
<comment type="caution">
    <text evidence="2">The sequence shown here is derived from an EMBL/GenBank/DDBJ whole genome shotgun (WGS) entry which is preliminary data.</text>
</comment>
<name>A0AA36NEM9_9DINO</name>
<reference evidence="2" key="1">
    <citation type="submission" date="2023-08" db="EMBL/GenBank/DDBJ databases">
        <authorList>
            <person name="Chen Y."/>
            <person name="Shah S."/>
            <person name="Dougan E. K."/>
            <person name="Thang M."/>
            <person name="Chan C."/>
        </authorList>
    </citation>
    <scope>NUCLEOTIDE SEQUENCE</scope>
</reference>
<feature type="compositionally biased region" description="Polar residues" evidence="1">
    <location>
        <begin position="51"/>
        <end position="61"/>
    </location>
</feature>
<accession>A0AA36NEM9</accession>
<dbReference type="AlphaFoldDB" id="A0AA36NEM9"/>
<evidence type="ECO:0000313" key="3">
    <source>
        <dbReference type="Proteomes" id="UP001178507"/>
    </source>
</evidence>
<dbReference type="EMBL" id="CAUJNA010003786">
    <property type="protein sequence ID" value="CAJ1409775.1"/>
    <property type="molecule type" value="Genomic_DNA"/>
</dbReference>
<evidence type="ECO:0000256" key="1">
    <source>
        <dbReference type="SAM" id="MobiDB-lite"/>
    </source>
</evidence>
<evidence type="ECO:0000313" key="2">
    <source>
        <dbReference type="EMBL" id="CAJ1409775.1"/>
    </source>
</evidence>
<proteinExistence type="predicted"/>
<protein>
    <submittedName>
        <fullName evidence="2">Uncharacterized protein</fullName>
    </submittedName>
</protein>
<feature type="compositionally biased region" description="Acidic residues" evidence="1">
    <location>
        <begin position="22"/>
        <end position="48"/>
    </location>
</feature>